<dbReference type="Proteomes" id="UP001258017">
    <property type="component" value="Unassembled WGS sequence"/>
</dbReference>
<dbReference type="EMBL" id="JAIFRP010004406">
    <property type="protein sequence ID" value="KAK2576432.1"/>
    <property type="molecule type" value="Genomic_DNA"/>
</dbReference>
<evidence type="ECO:0000313" key="2">
    <source>
        <dbReference type="Proteomes" id="UP001258017"/>
    </source>
</evidence>
<dbReference type="Gene3D" id="3.40.630.10">
    <property type="entry name" value="Zn peptidases"/>
    <property type="match status" value="1"/>
</dbReference>
<keyword evidence="2" id="KW-1185">Reference proteome</keyword>
<dbReference type="Gene3D" id="3.50.30.30">
    <property type="match status" value="1"/>
</dbReference>
<name>A0AAD9RB25_9HYME</name>
<organism evidence="1 2">
    <name type="scientific">Odynerus spinipes</name>
    <dbReference type="NCBI Taxonomy" id="1348599"/>
    <lineage>
        <taxon>Eukaryota</taxon>
        <taxon>Metazoa</taxon>
        <taxon>Ecdysozoa</taxon>
        <taxon>Arthropoda</taxon>
        <taxon>Hexapoda</taxon>
        <taxon>Insecta</taxon>
        <taxon>Pterygota</taxon>
        <taxon>Neoptera</taxon>
        <taxon>Endopterygota</taxon>
        <taxon>Hymenoptera</taxon>
        <taxon>Apocrita</taxon>
        <taxon>Aculeata</taxon>
        <taxon>Vespoidea</taxon>
        <taxon>Vespidae</taxon>
        <taxon>Eumeninae</taxon>
        <taxon>Odynerus</taxon>
    </lineage>
</organism>
<dbReference type="PANTHER" id="PTHR10404:SF46">
    <property type="entry name" value="VACUOLAR PROTEIN SORTING-ASSOCIATED PROTEIN 70"/>
    <property type="match status" value="1"/>
</dbReference>
<protein>
    <submittedName>
        <fullName evidence="1">Uncharacterized protein</fullName>
    </submittedName>
</protein>
<dbReference type="AlphaFoldDB" id="A0AAD9RB25"/>
<evidence type="ECO:0000313" key="1">
    <source>
        <dbReference type="EMBL" id="KAK2576432.1"/>
    </source>
</evidence>
<comment type="caution">
    <text evidence="1">The sequence shown here is derived from an EMBL/GenBank/DDBJ whole genome shotgun (WGS) entry which is preliminary data.</text>
</comment>
<dbReference type="SUPFAM" id="SSF53187">
    <property type="entry name" value="Zn-dependent exopeptidases"/>
    <property type="match status" value="1"/>
</dbReference>
<gene>
    <name evidence="1" type="ORF">KPH14_005765</name>
</gene>
<proteinExistence type="predicted"/>
<dbReference type="PANTHER" id="PTHR10404">
    <property type="entry name" value="N-ACETYLATED-ALPHA-LINKED ACIDIC DIPEPTIDASE"/>
    <property type="match status" value="1"/>
</dbReference>
<accession>A0AAD9RB25</accession>
<sequence length="426" mass="48273">MQRVLSFQMARGFGESSEFVTKRMCFSFLFSVGFLCLLCGFLLGRFASERSLEFRAEKKRLEFAGNGLEHMEHLQHLLFQKLGEASYETDWTTSTVEGRDTAKISEMLSDLPLFHQIIKNGSFVLATSHGFREPDRFVILSASGKGIGVALELAKIFNHIQSEYGWIPRRTLIFCLFFGSVDICPTMIPNFVRHKVVAYIALYDDNLRGNGNFIFAASNLIRSMILQDITIIKKLNSSENHDAFNVNNLAHRDILLPHLALDISHAAFSFIKKNASMNSGSGNNAGFKLYHIPLAQLVGDIVWRLSESLAFHWDARYFNETVVNVLETINTSKTLDFKDDINKTIVQLTSAIQVLNQRIDTTDGSKSLDLRILNDLLMDLDRVLLCPNKYISSKSFRTLPQQSSDTLNYLNELLKCYKAAIQLLQE</sequence>
<reference evidence="1" key="2">
    <citation type="journal article" date="2023" name="Commun. Biol.">
        <title>Intrasexual cuticular hydrocarbon dimorphism in a wasp sheds light on hydrocarbon biosynthesis genes in Hymenoptera.</title>
        <authorList>
            <person name="Moris V.C."/>
            <person name="Podsiadlowski L."/>
            <person name="Martin S."/>
            <person name="Oeyen J.P."/>
            <person name="Donath A."/>
            <person name="Petersen M."/>
            <person name="Wilbrandt J."/>
            <person name="Misof B."/>
            <person name="Liedtke D."/>
            <person name="Thamm M."/>
            <person name="Scheiner R."/>
            <person name="Schmitt T."/>
            <person name="Niehuis O."/>
        </authorList>
    </citation>
    <scope>NUCLEOTIDE SEQUENCE</scope>
    <source>
        <strain evidence="1">GBR_01_08_01A</strain>
    </source>
</reference>
<dbReference type="InterPro" id="IPR039373">
    <property type="entry name" value="Peptidase_M28B"/>
</dbReference>
<reference evidence="1" key="1">
    <citation type="submission" date="2021-08" db="EMBL/GenBank/DDBJ databases">
        <authorList>
            <person name="Misof B."/>
            <person name="Oliver O."/>
            <person name="Podsiadlowski L."/>
            <person name="Donath A."/>
            <person name="Peters R."/>
            <person name="Mayer C."/>
            <person name="Rust J."/>
            <person name="Gunkel S."/>
            <person name="Lesny P."/>
            <person name="Martin S."/>
            <person name="Oeyen J.P."/>
            <person name="Petersen M."/>
            <person name="Panagiotis P."/>
            <person name="Wilbrandt J."/>
            <person name="Tanja T."/>
        </authorList>
    </citation>
    <scope>NUCLEOTIDE SEQUENCE</scope>
    <source>
        <strain evidence="1">GBR_01_08_01A</strain>
        <tissue evidence="1">Thorax + abdomen</tissue>
    </source>
</reference>
<dbReference type="GO" id="GO:0004180">
    <property type="term" value="F:carboxypeptidase activity"/>
    <property type="evidence" value="ECO:0007669"/>
    <property type="project" value="TreeGrafter"/>
</dbReference>